<sequence length="183" mass="21095">MNRKVGPLIFLATVVACDGGAERVGLDVPEDLQELRENALNCSRDVAWTHAERSEHCVLVAENIFDDSENECWEGSSDRCLNWRLVHSDISLFYQGAIAESLFEHGKSIEMAKVSEGEFWRMVYFDGKLMRELFQQCLQVEEKELAGVNLAKVHQVPLRRLRENQRCFRRGYPDFETKPLENS</sequence>
<dbReference type="PROSITE" id="PS51257">
    <property type="entry name" value="PROKAR_LIPOPROTEIN"/>
    <property type="match status" value="1"/>
</dbReference>
<dbReference type="EMBL" id="JAIGNQ010000003">
    <property type="protein sequence ID" value="MBX7489073.1"/>
    <property type="molecule type" value="Genomic_DNA"/>
</dbReference>
<comment type="caution">
    <text evidence="1">The sequence shown here is derived from an EMBL/GenBank/DDBJ whole genome shotgun (WGS) entry which is preliminary data.</text>
</comment>
<accession>A0ABS7JGC6</accession>
<proteinExistence type="predicted"/>
<dbReference type="Proteomes" id="UP000776651">
    <property type="component" value="Unassembled WGS sequence"/>
</dbReference>
<organism evidence="1 2">
    <name type="scientific">Qipengyuania pacifica</name>
    <dbReference type="NCBI Taxonomy" id="2860199"/>
    <lineage>
        <taxon>Bacteria</taxon>
        <taxon>Pseudomonadati</taxon>
        <taxon>Pseudomonadota</taxon>
        <taxon>Alphaproteobacteria</taxon>
        <taxon>Sphingomonadales</taxon>
        <taxon>Erythrobacteraceae</taxon>
        <taxon>Qipengyuania</taxon>
    </lineage>
</organism>
<name>A0ABS7JGC6_9SPHN</name>
<gene>
    <name evidence="1" type="ORF">K3177_11165</name>
</gene>
<dbReference type="RefSeq" id="WP_221598317.1">
    <property type="nucleotide sequence ID" value="NZ_JAIGNQ010000003.1"/>
</dbReference>
<evidence type="ECO:0000313" key="2">
    <source>
        <dbReference type="Proteomes" id="UP000776651"/>
    </source>
</evidence>
<keyword evidence="2" id="KW-1185">Reference proteome</keyword>
<protein>
    <submittedName>
        <fullName evidence="1">Uncharacterized protein</fullName>
    </submittedName>
</protein>
<evidence type="ECO:0000313" key="1">
    <source>
        <dbReference type="EMBL" id="MBX7489073.1"/>
    </source>
</evidence>
<reference evidence="1 2" key="1">
    <citation type="submission" date="2021-08" db="EMBL/GenBank/DDBJ databases">
        <title>Comparative Genomics Analysis of the Genus Qipengyuania Reveals Extensive Genetic Diversity and Metabolic Versatility, Including the Description of Fifteen Novel Species.</title>
        <authorList>
            <person name="Liu Y."/>
        </authorList>
    </citation>
    <scope>NUCLEOTIDE SEQUENCE [LARGE SCALE GENOMIC DNA]</scope>
    <source>
        <strain evidence="1 2">GH25</strain>
    </source>
</reference>